<evidence type="ECO:0000256" key="3">
    <source>
        <dbReference type="HAMAP-Rule" id="MF_01384"/>
    </source>
</evidence>
<dbReference type="Proteomes" id="UP000078292">
    <property type="component" value="Unassembled WGS sequence"/>
</dbReference>
<dbReference type="InterPro" id="IPR002669">
    <property type="entry name" value="UreD"/>
</dbReference>
<protein>
    <recommendedName>
        <fullName evidence="3">Urease accessory protein UreD</fullName>
    </recommendedName>
</protein>
<dbReference type="PANTHER" id="PTHR33643">
    <property type="entry name" value="UREASE ACCESSORY PROTEIN D"/>
    <property type="match status" value="1"/>
</dbReference>
<organism evidence="4 5">
    <name type="scientific">Enteractinococcus helveticum</name>
    <dbReference type="NCBI Taxonomy" id="1837282"/>
    <lineage>
        <taxon>Bacteria</taxon>
        <taxon>Bacillati</taxon>
        <taxon>Actinomycetota</taxon>
        <taxon>Actinomycetes</taxon>
        <taxon>Micrococcales</taxon>
        <taxon>Micrococcaceae</taxon>
    </lineage>
</organism>
<keyword evidence="3" id="KW-0996">Nickel insertion</keyword>
<comment type="subcellular location">
    <subcellularLocation>
        <location evidence="3">Cytoplasm</location>
    </subcellularLocation>
</comment>
<reference evidence="4 5" key="1">
    <citation type="submission" date="2016-04" db="EMBL/GenBank/DDBJ databases">
        <title>First whole genome shotgun sequence of the bacterium Enteractinococcus sp. strain UASWS1574.</title>
        <authorList>
            <person name="Crovadore J."/>
            <person name="Chablais R."/>
            <person name="Lefort F."/>
        </authorList>
    </citation>
    <scope>NUCLEOTIDE SEQUENCE [LARGE SCALE GENOMIC DNA]</scope>
    <source>
        <strain evidence="4 5">UASWS1574</strain>
    </source>
</reference>
<evidence type="ECO:0000313" key="5">
    <source>
        <dbReference type="Proteomes" id="UP000078292"/>
    </source>
</evidence>
<dbReference type="Pfam" id="PF01774">
    <property type="entry name" value="UreD"/>
    <property type="match status" value="1"/>
</dbReference>
<dbReference type="AlphaFoldDB" id="A0A1B7M192"/>
<evidence type="ECO:0000256" key="1">
    <source>
        <dbReference type="ARBA" id="ARBA00007177"/>
    </source>
</evidence>
<keyword evidence="3" id="KW-0963">Cytoplasm</keyword>
<comment type="function">
    <text evidence="3">Required for maturation of urease via the functional incorporation of the urease nickel metallocenter.</text>
</comment>
<accession>A0A1B7M192</accession>
<evidence type="ECO:0000313" key="4">
    <source>
        <dbReference type="EMBL" id="OAV62363.1"/>
    </source>
</evidence>
<dbReference type="EMBL" id="LXEY01000012">
    <property type="protein sequence ID" value="OAV62363.1"/>
    <property type="molecule type" value="Genomic_DNA"/>
</dbReference>
<comment type="subunit">
    <text evidence="3">UreD, UreF and UreG form a complex that acts as a GTP-hydrolysis-dependent molecular chaperone, activating the urease apoprotein by helping to assemble the nickel containing metallocenter of UreC. The UreE protein probably delivers the nickel.</text>
</comment>
<dbReference type="GO" id="GO:0016151">
    <property type="term" value="F:nickel cation binding"/>
    <property type="evidence" value="ECO:0007669"/>
    <property type="project" value="UniProtKB-UniRule"/>
</dbReference>
<gene>
    <name evidence="3" type="primary">ureD</name>
    <name evidence="4" type="ORF">A6F49_06525</name>
</gene>
<keyword evidence="5" id="KW-1185">Reference proteome</keyword>
<dbReference type="RefSeq" id="WP_052504705.1">
    <property type="nucleotide sequence ID" value="NZ_LXEY01000012.1"/>
</dbReference>
<comment type="caution">
    <text evidence="4">The sequence shown here is derived from an EMBL/GenBank/DDBJ whole genome shotgun (WGS) entry which is preliminary data.</text>
</comment>
<sequence length="298" mass="32992">MTPKLSLDNPVGQLRMVIEERAGRAIARQQYFQGALRVLRPHYLDDSGQVSYTIVNPGGGYLGGDVYAIDIEVSRGTSASLTSQSATKVYKTPDEPAYQHTVFRLGTDAVLEYVPDQLIAYRDAHYLQDTVVEMEPSASYLSTEIVTPGWAPDGTLFKYDRLHLRHEVRISGRPMIVDNLIVRPDDETSPIESMLYMDGRTHLGSLLAVDARIDAELVAALREKITCALDDVGTMTPANQPNRVIPEPLFGITLLDGPGLAVRVLGTSTEQITAALYAVVNDLRARWRDQGPIHLRKY</sequence>
<dbReference type="HAMAP" id="MF_01384">
    <property type="entry name" value="UreD"/>
    <property type="match status" value="1"/>
</dbReference>
<dbReference type="GO" id="GO:0005737">
    <property type="term" value="C:cytoplasm"/>
    <property type="evidence" value="ECO:0007669"/>
    <property type="project" value="UniProtKB-SubCell"/>
</dbReference>
<name>A0A1B7M192_9MICC</name>
<dbReference type="PANTHER" id="PTHR33643:SF1">
    <property type="entry name" value="UREASE ACCESSORY PROTEIN D"/>
    <property type="match status" value="1"/>
</dbReference>
<evidence type="ECO:0000256" key="2">
    <source>
        <dbReference type="ARBA" id="ARBA00023186"/>
    </source>
</evidence>
<dbReference type="STRING" id="1837282.A6F49_06525"/>
<keyword evidence="2 3" id="KW-0143">Chaperone</keyword>
<proteinExistence type="inferred from homology"/>
<comment type="similarity">
    <text evidence="1 3">Belongs to the UreD family.</text>
</comment>